<dbReference type="InterPro" id="IPR004176">
    <property type="entry name" value="Clp_R_N"/>
</dbReference>
<feature type="domain" description="Clp R" evidence="1">
    <location>
        <begin position="120"/>
        <end position="203"/>
    </location>
</feature>
<evidence type="ECO:0000259" key="1">
    <source>
        <dbReference type="Pfam" id="PF02861"/>
    </source>
</evidence>
<protein>
    <recommendedName>
        <fullName evidence="1">Clp R domain-containing protein</fullName>
    </recommendedName>
</protein>
<dbReference type="Gene3D" id="1.10.1780.10">
    <property type="entry name" value="Clp, N-terminal domain"/>
    <property type="match status" value="2"/>
</dbReference>
<proteinExistence type="predicted"/>
<comment type="caution">
    <text evidence="2">The sequence shown here is derived from an EMBL/GenBank/DDBJ whole genome shotgun (WGS) entry which is preliminary data.</text>
</comment>
<sequence length="221" mass="22508">MPKINVYLPDELAAAVKEAGIPVSSVCQQALADAVRAAGGAPPAAGGADMSGTPGWNRFTARARTAVKGALAAEPPTTTALLAAIVDEGENLALTVLATLDVEPPDLLAEARGLGEPTPLADALERSTTEALRLEHNYIGCEHLLLGLATGPQDDAVVRALTSTGLTADRLRLAVSAAVAGVAFTRSQQASAGLSGPVRTILEDIRTRLGKLERGTSGTAT</sequence>
<organism evidence="2 3">
    <name type="scientific">Pseudonocardia ailaonensis</name>
    <dbReference type="NCBI Taxonomy" id="367279"/>
    <lineage>
        <taxon>Bacteria</taxon>
        <taxon>Bacillati</taxon>
        <taxon>Actinomycetota</taxon>
        <taxon>Actinomycetes</taxon>
        <taxon>Pseudonocardiales</taxon>
        <taxon>Pseudonocardiaceae</taxon>
        <taxon>Pseudonocardia</taxon>
    </lineage>
</organism>
<dbReference type="SUPFAM" id="SSF81923">
    <property type="entry name" value="Double Clp-N motif"/>
    <property type="match status" value="1"/>
</dbReference>
<dbReference type="InterPro" id="IPR036628">
    <property type="entry name" value="Clp_N_dom_sf"/>
</dbReference>
<reference evidence="2 3" key="1">
    <citation type="journal article" date="2019" name="Int. J. Syst. Evol. Microbiol.">
        <title>The Global Catalogue of Microorganisms (GCM) 10K type strain sequencing project: providing services to taxonomists for standard genome sequencing and annotation.</title>
        <authorList>
            <consortium name="The Broad Institute Genomics Platform"/>
            <consortium name="The Broad Institute Genome Sequencing Center for Infectious Disease"/>
            <person name="Wu L."/>
            <person name="Ma J."/>
        </authorList>
    </citation>
    <scope>NUCLEOTIDE SEQUENCE [LARGE SCALE GENOMIC DNA]</scope>
    <source>
        <strain evidence="2 3">JCM 16009</strain>
    </source>
</reference>
<evidence type="ECO:0000313" key="3">
    <source>
        <dbReference type="Proteomes" id="UP001500449"/>
    </source>
</evidence>
<evidence type="ECO:0000313" key="2">
    <source>
        <dbReference type="EMBL" id="GAA1848291.1"/>
    </source>
</evidence>
<dbReference type="Proteomes" id="UP001500449">
    <property type="component" value="Unassembled WGS sequence"/>
</dbReference>
<accession>A0ABN2N2Q2</accession>
<dbReference type="EMBL" id="BAAAQK010000007">
    <property type="protein sequence ID" value="GAA1848291.1"/>
    <property type="molecule type" value="Genomic_DNA"/>
</dbReference>
<dbReference type="Pfam" id="PF02861">
    <property type="entry name" value="Clp_N"/>
    <property type="match status" value="1"/>
</dbReference>
<keyword evidence="3" id="KW-1185">Reference proteome</keyword>
<dbReference type="RefSeq" id="WP_344416831.1">
    <property type="nucleotide sequence ID" value="NZ_BAAAQK010000007.1"/>
</dbReference>
<name>A0ABN2N2Q2_9PSEU</name>
<gene>
    <name evidence="2" type="ORF">GCM10009836_29970</name>
</gene>